<evidence type="ECO:0000256" key="1">
    <source>
        <dbReference type="SAM" id="MobiDB-lite"/>
    </source>
</evidence>
<evidence type="ECO:0000313" key="2">
    <source>
        <dbReference type="EMBL" id="KAF6832784.1"/>
    </source>
</evidence>
<name>A0A8H6KJR1_9PEZI</name>
<dbReference type="OrthoDB" id="4847496at2759"/>
<sequence>MAFSPINSNVPWNNADDEVVTGFDPDVQRIFDAGLLPNFPGLSTAHAAMGQQYGMIADPTNNFALGSFAVGGQNVFAGFENIQPSPEPIADASAELQALGINHGYDNILNEHPAKRQRLTSPDPFVRATTPDYPPPTSFTPLPGSLTGTVYALSISPSTLPSDVARLQASVSAIINPAAAPGALPPPSPRVKHMHTAQDKKVLDALKNRRATETVTIKELLPKEKFEPYEDVSKIPEGPEREAAKERNNRRSEYRTLANKARNCVTAKRTRDRKDKKIAVRGEKIAQVSAERDFWKAVAVGMGAEESAWENLAERFREEMIADRRFWWEKDYDADDEADEEEGVKEVVPKKSVDRKKAAKTAAEAGAAAKKAPARKAVAKADVEMTDADGDYVAPKTRKRVTKKAQEKSPKQVAKQAPKKGGVAKRK</sequence>
<evidence type="ECO:0000313" key="3">
    <source>
        <dbReference type="Proteomes" id="UP000639643"/>
    </source>
</evidence>
<gene>
    <name evidence="2" type="ORF">CMUS01_06799</name>
</gene>
<proteinExistence type="predicted"/>
<comment type="caution">
    <text evidence="2">The sequence shown here is derived from an EMBL/GenBank/DDBJ whole genome shotgun (WGS) entry which is preliminary data.</text>
</comment>
<protein>
    <submittedName>
        <fullName evidence="2">Uncharacterized protein</fullName>
    </submittedName>
</protein>
<dbReference type="AlphaFoldDB" id="A0A8H6KJR1"/>
<keyword evidence="3" id="KW-1185">Reference proteome</keyword>
<feature type="compositionally biased region" description="Basic and acidic residues" evidence="1">
    <location>
        <begin position="344"/>
        <end position="356"/>
    </location>
</feature>
<feature type="region of interest" description="Disordered" evidence="1">
    <location>
        <begin position="335"/>
        <end position="356"/>
    </location>
</feature>
<accession>A0A8H6KJR1</accession>
<feature type="region of interest" description="Disordered" evidence="1">
    <location>
        <begin position="386"/>
        <end position="427"/>
    </location>
</feature>
<reference evidence="2" key="1">
    <citation type="journal article" date="2020" name="Phytopathology">
        <title>Genome Sequence Resources of Colletotrichum truncatum, C. plurivorum, C. musicola, and C. sojae: Four Species Pathogenic to Soybean (Glycine max).</title>
        <authorList>
            <person name="Rogerio F."/>
            <person name="Boufleur T.R."/>
            <person name="Ciampi-Guillardi M."/>
            <person name="Sukno S.A."/>
            <person name="Thon M.R."/>
            <person name="Massola Junior N.S."/>
            <person name="Baroncelli R."/>
        </authorList>
    </citation>
    <scope>NUCLEOTIDE SEQUENCE</scope>
    <source>
        <strain evidence="2">LFN0074</strain>
    </source>
</reference>
<dbReference type="EMBL" id="WIGM01000230">
    <property type="protein sequence ID" value="KAF6832784.1"/>
    <property type="molecule type" value="Genomic_DNA"/>
</dbReference>
<dbReference type="Proteomes" id="UP000639643">
    <property type="component" value="Unassembled WGS sequence"/>
</dbReference>
<organism evidence="2 3">
    <name type="scientific">Colletotrichum musicola</name>
    <dbReference type="NCBI Taxonomy" id="2175873"/>
    <lineage>
        <taxon>Eukaryota</taxon>
        <taxon>Fungi</taxon>
        <taxon>Dikarya</taxon>
        <taxon>Ascomycota</taxon>
        <taxon>Pezizomycotina</taxon>
        <taxon>Sordariomycetes</taxon>
        <taxon>Hypocreomycetidae</taxon>
        <taxon>Glomerellales</taxon>
        <taxon>Glomerellaceae</taxon>
        <taxon>Colletotrichum</taxon>
        <taxon>Colletotrichum orchidearum species complex</taxon>
    </lineage>
</organism>